<dbReference type="SMART" id="SM00331">
    <property type="entry name" value="PP2C_SIG"/>
    <property type="match status" value="1"/>
</dbReference>
<name>A0ABQ3UWR0_9CHLR</name>
<reference evidence="2 3" key="1">
    <citation type="journal article" date="2021" name="Int. J. Syst. Evol. Microbiol.">
        <title>Reticulibacter mediterranei gen. nov., sp. nov., within the new family Reticulibacteraceae fam. nov., and Ktedonospora formicarum gen. nov., sp. nov., Ktedonobacter robiniae sp. nov., Dictyobacter formicarum sp. nov. and Dictyobacter arantiisoli sp. nov., belonging to the class Ktedonobacteria.</title>
        <authorList>
            <person name="Yabe S."/>
            <person name="Zheng Y."/>
            <person name="Wang C.M."/>
            <person name="Sakai Y."/>
            <person name="Abe K."/>
            <person name="Yokota A."/>
            <person name="Donadio S."/>
            <person name="Cavaletti L."/>
            <person name="Monciardini P."/>
        </authorList>
    </citation>
    <scope>NUCLEOTIDE SEQUENCE [LARGE SCALE GENOMIC DNA]</scope>
    <source>
        <strain evidence="2 3">SOSP1-30</strain>
    </source>
</reference>
<dbReference type="InterPro" id="IPR001932">
    <property type="entry name" value="PPM-type_phosphatase-like_dom"/>
</dbReference>
<dbReference type="PROSITE" id="PS51746">
    <property type="entry name" value="PPM_2"/>
    <property type="match status" value="1"/>
</dbReference>
<dbReference type="SMART" id="SM00332">
    <property type="entry name" value="PP2Cc"/>
    <property type="match status" value="1"/>
</dbReference>
<dbReference type="Gene3D" id="3.60.40.10">
    <property type="entry name" value="PPM-type phosphatase domain"/>
    <property type="match status" value="1"/>
</dbReference>
<accession>A0ABQ3UWR0</accession>
<sequence length="353" mass="39245">MSITPARHPSRVGESLYSALLYLYPRQFRQEYGRHMCQVFLDCYRDELHYRGSLARFWSSIFYDTIASAGSEHMHSLIVRCKRLLGLEQRHALASASISLNVGSLTDIGRKRAVNEDTMISIVPEDPNIMAHKGALFVVADGMGGHMKGEVASNLAVKYIHETYYQDTSEDPQVALCHAIEVANREICRHNDEQLGNEDQEARKNGMGTTCVAAVLKDNFIYIANVGDSLAYIVRSNRLLQLAQDHSWVAEQVLLGKLTPEEAKNHDKRNVITRCLGTQADVEVYTTSEPAQDSDILVLCTDGLHALIGEDEMRSIAQQYSPEESAQRLIARANEQGGPDNITAVVVRISLAA</sequence>
<evidence type="ECO:0000259" key="1">
    <source>
        <dbReference type="PROSITE" id="PS51746"/>
    </source>
</evidence>
<dbReference type="PANTHER" id="PTHR47992">
    <property type="entry name" value="PROTEIN PHOSPHATASE"/>
    <property type="match status" value="1"/>
</dbReference>
<protein>
    <recommendedName>
        <fullName evidence="1">PPM-type phosphatase domain-containing protein</fullName>
    </recommendedName>
</protein>
<dbReference type="InterPro" id="IPR015655">
    <property type="entry name" value="PP2C"/>
</dbReference>
<dbReference type="SUPFAM" id="SSF81606">
    <property type="entry name" value="PP2C-like"/>
    <property type="match status" value="1"/>
</dbReference>
<evidence type="ECO:0000313" key="3">
    <source>
        <dbReference type="Proteomes" id="UP000654345"/>
    </source>
</evidence>
<dbReference type="Proteomes" id="UP000654345">
    <property type="component" value="Unassembled WGS sequence"/>
</dbReference>
<dbReference type="Pfam" id="PF13672">
    <property type="entry name" value="PP2C_2"/>
    <property type="match status" value="1"/>
</dbReference>
<organism evidence="2 3">
    <name type="scientific">Ktedonobacter robiniae</name>
    <dbReference type="NCBI Taxonomy" id="2778365"/>
    <lineage>
        <taxon>Bacteria</taxon>
        <taxon>Bacillati</taxon>
        <taxon>Chloroflexota</taxon>
        <taxon>Ktedonobacteria</taxon>
        <taxon>Ktedonobacterales</taxon>
        <taxon>Ktedonobacteraceae</taxon>
        <taxon>Ktedonobacter</taxon>
    </lineage>
</organism>
<dbReference type="CDD" id="cd00143">
    <property type="entry name" value="PP2Cc"/>
    <property type="match status" value="1"/>
</dbReference>
<dbReference type="NCBIfam" id="NF033484">
    <property type="entry name" value="Stp1_PP2C_phos"/>
    <property type="match status" value="1"/>
</dbReference>
<proteinExistence type="predicted"/>
<dbReference type="EMBL" id="BNJG01000002">
    <property type="protein sequence ID" value="GHO57112.1"/>
    <property type="molecule type" value="Genomic_DNA"/>
</dbReference>
<feature type="domain" description="PPM-type phosphatase" evidence="1">
    <location>
        <begin position="101"/>
        <end position="349"/>
    </location>
</feature>
<dbReference type="InterPro" id="IPR036457">
    <property type="entry name" value="PPM-type-like_dom_sf"/>
</dbReference>
<gene>
    <name evidence="2" type="ORF">KSB_55870</name>
</gene>
<comment type="caution">
    <text evidence="2">The sequence shown here is derived from an EMBL/GenBank/DDBJ whole genome shotgun (WGS) entry which is preliminary data.</text>
</comment>
<evidence type="ECO:0000313" key="2">
    <source>
        <dbReference type="EMBL" id="GHO57112.1"/>
    </source>
</evidence>
<keyword evidence="3" id="KW-1185">Reference proteome</keyword>